<gene>
    <name evidence="15" type="ORF">JEQ12_001694</name>
</gene>
<dbReference type="Proteomes" id="UP000664991">
    <property type="component" value="Unassembled WGS sequence"/>
</dbReference>
<dbReference type="FunFam" id="1.20.1070.10:FF:000206">
    <property type="entry name" value="Probable G-protein coupled receptor 171"/>
    <property type="match status" value="1"/>
</dbReference>
<keyword evidence="8" id="KW-0325">Glycoprotein</keyword>
<keyword evidence="5 11" id="KW-0297">G-protein coupled receptor</keyword>
<dbReference type="PANTHER" id="PTHR24233:SF3">
    <property type="entry name" value="P2Y PURINOCEPTOR 14"/>
    <property type="match status" value="1"/>
</dbReference>
<keyword evidence="7 11" id="KW-0675">Receptor</keyword>
<feature type="transmembrane region" description="Helical" evidence="13">
    <location>
        <begin position="416"/>
        <end position="437"/>
    </location>
</feature>
<protein>
    <recommendedName>
        <fullName evidence="10">G-protein coupled receptor 171</fullName>
    </recommendedName>
</protein>
<evidence type="ECO:0000256" key="8">
    <source>
        <dbReference type="ARBA" id="ARBA00023180"/>
    </source>
</evidence>
<dbReference type="PANTHER" id="PTHR24233">
    <property type="entry name" value="P2Y PURINOCEPTOR-RELATED G-PROTEIN COUPLED RECEPTOR"/>
    <property type="match status" value="1"/>
</dbReference>
<feature type="transmembrane region" description="Helical" evidence="13">
    <location>
        <begin position="790"/>
        <end position="809"/>
    </location>
</feature>
<dbReference type="Gene3D" id="1.20.1070.10">
    <property type="entry name" value="Rhodopsin 7-helix transmembrane proteins"/>
    <property type="match status" value="3"/>
</dbReference>
<feature type="transmembrane region" description="Helical" evidence="13">
    <location>
        <begin position="347"/>
        <end position="370"/>
    </location>
</feature>
<feature type="transmembrane region" description="Helical" evidence="13">
    <location>
        <begin position="80"/>
        <end position="99"/>
    </location>
</feature>
<dbReference type="Pfam" id="PF00001">
    <property type="entry name" value="7tm_1"/>
    <property type="match status" value="3"/>
</dbReference>
<dbReference type="PRINTS" id="PR00237">
    <property type="entry name" value="GPCRRHODOPSN"/>
</dbReference>
<feature type="region of interest" description="Disordered" evidence="12">
    <location>
        <begin position="11"/>
        <end position="31"/>
    </location>
</feature>
<accession>A0A836AK22</accession>
<feature type="domain" description="G-protein coupled receptors family 1 profile" evidence="14">
    <location>
        <begin position="626"/>
        <end position="853"/>
    </location>
</feature>
<evidence type="ECO:0000313" key="16">
    <source>
        <dbReference type="Proteomes" id="UP000664991"/>
    </source>
</evidence>
<reference evidence="15 16" key="1">
    <citation type="submission" date="2020-12" db="EMBL/GenBank/DDBJ databases">
        <title>De novo assembly of Tibetan sheep genome.</title>
        <authorList>
            <person name="Li X."/>
        </authorList>
    </citation>
    <scope>NUCLEOTIDE SEQUENCE [LARGE SCALE GENOMIC DNA]</scope>
    <source>
        <tissue evidence="15">Heart</tissue>
    </source>
</reference>
<dbReference type="InterPro" id="IPR005466">
    <property type="entry name" value="P2Y14_rcpt"/>
</dbReference>
<dbReference type="EMBL" id="JAEMGP010000001">
    <property type="protein sequence ID" value="KAG5216118.1"/>
    <property type="molecule type" value="Genomic_DNA"/>
</dbReference>
<evidence type="ECO:0000256" key="7">
    <source>
        <dbReference type="ARBA" id="ARBA00023170"/>
    </source>
</evidence>
<feature type="domain" description="G-protein coupled receptors family 1 profile" evidence="14">
    <location>
        <begin position="59"/>
        <end position="229"/>
    </location>
</feature>
<keyword evidence="3 11" id="KW-0812">Transmembrane</keyword>
<feature type="transmembrane region" description="Helical" evidence="13">
    <location>
        <begin position="157"/>
        <end position="178"/>
    </location>
</feature>
<keyword evidence="4 13" id="KW-1133">Transmembrane helix</keyword>
<evidence type="ECO:0000256" key="11">
    <source>
        <dbReference type="RuleBase" id="RU000688"/>
    </source>
</evidence>
<organism evidence="15 16">
    <name type="scientific">Ovis aries</name>
    <name type="common">Sheep</name>
    <dbReference type="NCBI Taxonomy" id="9940"/>
    <lineage>
        <taxon>Eukaryota</taxon>
        <taxon>Metazoa</taxon>
        <taxon>Chordata</taxon>
        <taxon>Craniata</taxon>
        <taxon>Vertebrata</taxon>
        <taxon>Euteleostomi</taxon>
        <taxon>Mammalia</taxon>
        <taxon>Eutheria</taxon>
        <taxon>Laurasiatheria</taxon>
        <taxon>Artiodactyla</taxon>
        <taxon>Ruminantia</taxon>
        <taxon>Pecora</taxon>
        <taxon>Bovidae</taxon>
        <taxon>Caprinae</taxon>
        <taxon>Ovis</taxon>
    </lineage>
</organism>
<dbReference type="GO" id="GO:0045028">
    <property type="term" value="F:G protein-coupled purinergic nucleotide receptor activity"/>
    <property type="evidence" value="ECO:0007669"/>
    <property type="project" value="InterPro"/>
</dbReference>
<evidence type="ECO:0000313" key="15">
    <source>
        <dbReference type="EMBL" id="KAG5216118.1"/>
    </source>
</evidence>
<dbReference type="GO" id="GO:0005886">
    <property type="term" value="C:plasma membrane"/>
    <property type="evidence" value="ECO:0007669"/>
    <property type="project" value="UniProtKB-SubCell"/>
</dbReference>
<keyword evidence="9 11" id="KW-0807">Transducer</keyword>
<feature type="transmembrane region" description="Helical" evidence="13">
    <location>
        <begin position="457"/>
        <end position="479"/>
    </location>
</feature>
<dbReference type="CDD" id="cd15149">
    <property type="entry name" value="7tmA_P2Y14"/>
    <property type="match status" value="1"/>
</dbReference>
<evidence type="ECO:0000256" key="6">
    <source>
        <dbReference type="ARBA" id="ARBA00023136"/>
    </source>
</evidence>
<feature type="transmembrane region" description="Helical" evidence="13">
    <location>
        <begin position="656"/>
        <end position="678"/>
    </location>
</feature>
<evidence type="ECO:0000259" key="14">
    <source>
        <dbReference type="PROSITE" id="PS50262"/>
    </source>
</evidence>
<evidence type="ECO:0000256" key="2">
    <source>
        <dbReference type="ARBA" id="ARBA00022475"/>
    </source>
</evidence>
<feature type="transmembrane region" description="Helical" evidence="13">
    <location>
        <begin position="592"/>
        <end position="617"/>
    </location>
</feature>
<evidence type="ECO:0000256" key="9">
    <source>
        <dbReference type="ARBA" id="ARBA00023224"/>
    </source>
</evidence>
<dbReference type="PROSITE" id="PS00237">
    <property type="entry name" value="G_PROTEIN_RECEP_F1_1"/>
    <property type="match status" value="1"/>
</dbReference>
<feature type="transmembrane region" description="Helical" evidence="13">
    <location>
        <begin position="119"/>
        <end position="137"/>
    </location>
</feature>
<dbReference type="SUPFAM" id="SSF81321">
    <property type="entry name" value="Family A G protein-coupled receptor-like"/>
    <property type="match status" value="3"/>
</dbReference>
<evidence type="ECO:0000256" key="3">
    <source>
        <dbReference type="ARBA" id="ARBA00022692"/>
    </source>
</evidence>
<dbReference type="InterPro" id="IPR000276">
    <property type="entry name" value="GPCR_Rhodpsn"/>
</dbReference>
<feature type="transmembrane region" description="Helical" evidence="13">
    <location>
        <begin position="698"/>
        <end position="720"/>
    </location>
</feature>
<evidence type="ECO:0000256" key="5">
    <source>
        <dbReference type="ARBA" id="ARBA00023040"/>
    </source>
</evidence>
<dbReference type="FunFam" id="1.20.1070.10:FF:000049">
    <property type="entry name" value="G-protein coupled receptor 87"/>
    <property type="match status" value="1"/>
</dbReference>
<feature type="transmembrane region" description="Helical" evidence="13">
    <location>
        <begin position="509"/>
        <end position="534"/>
    </location>
</feature>
<comment type="subcellular location">
    <subcellularLocation>
        <location evidence="1">Cell membrane</location>
        <topology evidence="1">Multi-pass membrane protein</topology>
    </subcellularLocation>
</comment>
<dbReference type="AlphaFoldDB" id="A0A836AK22"/>
<sequence>MGLNLTLAKLPDNELHGPGNHTPSNTSDGPGKNTTIHNEFDTIVLPGLYLVIFVASILLNGLAVWIFFHIRNKTSFIFYLKNIVVADLIMTLTFPFRIVHDAGLGPWYFKFILCRYSSVLFYANMYTSIVFLGLISIDRYLKVVKPFGDSRMYSITFTKVLSVCVWVLMAVLSLPNIILTNVQPTRENIHECTKLKSPLGVKWHNAITYVNSCLFVVVLVILIGCYIAISRTKGKETGKVSKADDLGPKLAESEVNTEWEIQALPSGVQTESKADFPQHQMLHPVADQSCLQKPQETDKLIPFCNRQSDRFTGHTLGSYQTMNATTAPPAEGSCPSNTLITKQIIPMLYFVVFVAGILLNSMSGWVFFYVPSSKSFIVYLKNIVIADFLMSLTFPFKILGDLGLGLWQVQVFVCRVSAVLFYINMYVSIVFFGLIGFDRYYKIVKPLLTSFIQSISYSKLLSVLVWSFTLLIALPNMILTNRSVTEATRVKCMDLKSDLGLKWHKASSYIFVGIFWIVFLSLIIFYTAITKKIFKSHLKSRKNSISVKKKSSRNIFSIMFVFFICFVPYHIARIPYTQSQTEAHYSCQSKQILFYVKEFSLLLSAANVCLDPIIYFFLCQPFREVLSDFLLTLALPVKITVDLGVAPWKLRIFHCQVTACLIYINMYLSIIFLAFVSIDRCLQLTYTSKIYRIQEPGFAKMISAVVWLMVLLIMVPNMIIPIKDIKEKPNVGCMEFKNEFGRNWHLLTNFISIAIFFNFSAIILISNCLVIRQLYRNKDNENYPNVKRALVSILLVTTGYLICFVPYHIVRIPYTLSQTEVISDCSTRISLFKAKEATLLLAVSNLCFDPILYYHLSKAFRLKITETFVSHKESKAQKEKSRSENNA</sequence>
<keyword evidence="2" id="KW-1003">Cell membrane</keyword>
<evidence type="ECO:0000256" key="1">
    <source>
        <dbReference type="ARBA" id="ARBA00004651"/>
    </source>
</evidence>
<feature type="transmembrane region" description="Helical" evidence="13">
    <location>
        <begin position="750"/>
        <end position="770"/>
    </location>
</feature>
<dbReference type="InterPro" id="IPR017452">
    <property type="entry name" value="GPCR_Rhodpsn_7TM"/>
</dbReference>
<evidence type="ECO:0000256" key="4">
    <source>
        <dbReference type="ARBA" id="ARBA00022989"/>
    </source>
</evidence>
<dbReference type="PROSITE" id="PS50262">
    <property type="entry name" value="G_PROTEIN_RECEP_F1_2"/>
    <property type="match status" value="3"/>
</dbReference>
<feature type="domain" description="G-protein coupled receptors family 1 profile" evidence="14">
    <location>
        <begin position="359"/>
        <end position="615"/>
    </location>
</feature>
<feature type="transmembrane region" description="Helical" evidence="13">
    <location>
        <begin position="555"/>
        <end position="572"/>
    </location>
</feature>
<feature type="transmembrane region" description="Helical" evidence="13">
    <location>
        <begin position="206"/>
        <end position="229"/>
    </location>
</feature>
<evidence type="ECO:0000256" key="12">
    <source>
        <dbReference type="SAM" id="MobiDB-lite"/>
    </source>
</evidence>
<keyword evidence="6 13" id="KW-0472">Membrane</keyword>
<comment type="similarity">
    <text evidence="11">Belongs to the G-protein coupled receptor 1 family.</text>
</comment>
<comment type="caution">
    <text evidence="15">The sequence shown here is derived from an EMBL/GenBank/DDBJ whole genome shotgun (WGS) entry which is preliminary data.</text>
</comment>
<proteinExistence type="inferred from homology"/>
<dbReference type="PRINTS" id="PR01655">
    <property type="entry name" value="UDPGLUCOSER"/>
</dbReference>
<feature type="compositionally biased region" description="Polar residues" evidence="12">
    <location>
        <begin position="21"/>
        <end position="31"/>
    </location>
</feature>
<evidence type="ECO:0000256" key="13">
    <source>
        <dbReference type="SAM" id="Phobius"/>
    </source>
</evidence>
<name>A0A836AK22_SHEEP</name>
<evidence type="ECO:0000256" key="10">
    <source>
        <dbReference type="ARBA" id="ARBA00070742"/>
    </source>
</evidence>
<feature type="transmembrane region" description="Helical" evidence="13">
    <location>
        <begin position="48"/>
        <end position="68"/>
    </location>
</feature>